<dbReference type="Proteomes" id="UP001222027">
    <property type="component" value="Unassembled WGS sequence"/>
</dbReference>
<evidence type="ECO:0000256" key="3">
    <source>
        <dbReference type="ARBA" id="ARBA00011964"/>
    </source>
</evidence>
<keyword evidence="7" id="KW-0256">Endoplasmic reticulum</keyword>
<keyword evidence="6 11" id="KW-0812">Transmembrane</keyword>
<dbReference type="GO" id="GO:0052925">
    <property type="term" value="F:dol-P-Man:Man(5)GlcNAc(2)-PP-Dol alpha-1,3-mannosyltransferase activity"/>
    <property type="evidence" value="ECO:0007669"/>
    <property type="project" value="UniProtKB-EC"/>
</dbReference>
<feature type="transmembrane region" description="Helical" evidence="11">
    <location>
        <begin position="196"/>
        <end position="218"/>
    </location>
</feature>
<accession>A0AAV8P3C6</accession>
<evidence type="ECO:0000256" key="9">
    <source>
        <dbReference type="ARBA" id="ARBA00023136"/>
    </source>
</evidence>
<evidence type="ECO:0000256" key="7">
    <source>
        <dbReference type="ARBA" id="ARBA00022824"/>
    </source>
</evidence>
<evidence type="ECO:0000256" key="1">
    <source>
        <dbReference type="ARBA" id="ARBA00004477"/>
    </source>
</evidence>
<protein>
    <recommendedName>
        <fullName evidence="3">dolichyl-P-Man:Man5GlcNAc2-PP-dolichol alpha-1,3-mannosyltransferase</fullName>
        <ecNumber evidence="3">2.4.1.258</ecNumber>
    </recommendedName>
</protein>
<feature type="transmembrane region" description="Helical" evidence="11">
    <location>
        <begin position="274"/>
        <end position="294"/>
    </location>
</feature>
<feature type="transmembrane region" description="Helical" evidence="11">
    <location>
        <begin position="523"/>
        <end position="549"/>
    </location>
</feature>
<keyword evidence="5" id="KW-0808">Transferase</keyword>
<dbReference type="Pfam" id="PF05208">
    <property type="entry name" value="ALG3"/>
    <property type="match status" value="1"/>
</dbReference>
<reference evidence="12 13" key="1">
    <citation type="submission" date="2022-12" db="EMBL/GenBank/DDBJ databases">
        <title>Chromosome-scale assembly of the Ensete ventricosum genome.</title>
        <authorList>
            <person name="Dussert Y."/>
            <person name="Stocks J."/>
            <person name="Wendawek A."/>
            <person name="Woldeyes F."/>
            <person name="Nichols R.A."/>
            <person name="Borrell J.S."/>
        </authorList>
    </citation>
    <scope>NUCLEOTIDE SEQUENCE [LARGE SCALE GENOMIC DNA]</scope>
    <source>
        <strain evidence="13">cv. Maze</strain>
        <tissue evidence="12">Seeds</tissue>
    </source>
</reference>
<proteinExistence type="predicted"/>
<evidence type="ECO:0000256" key="11">
    <source>
        <dbReference type="SAM" id="Phobius"/>
    </source>
</evidence>
<keyword evidence="4" id="KW-0328">Glycosyltransferase</keyword>
<comment type="caution">
    <text evidence="12">The sequence shown here is derived from an EMBL/GenBank/DDBJ whole genome shotgun (WGS) entry which is preliminary data.</text>
</comment>
<evidence type="ECO:0000256" key="4">
    <source>
        <dbReference type="ARBA" id="ARBA00022676"/>
    </source>
</evidence>
<keyword evidence="9 11" id="KW-0472">Membrane</keyword>
<comment type="catalytic activity">
    <reaction evidence="10">
        <text>an alpha-D-Man-(1-&gt;2)-alpha-D-Man-(1-&gt;2)-alpha-D-Man-(1-&gt;3)-[alpha-D-Man-(1-&gt;6)]-beta-D-Man-(1-&gt;4)-beta-D-GlcNAc-(1-&gt;4)-alpha-D-GlcNAc-diphospho-di-trans,poly-cis-dolichol + a di-trans,poly-cis-dolichyl beta-D-mannosyl phosphate = an alpha-D-Man-(1-&gt;2)-alpha-D-Man-(1-&gt;2)-alpha-D-Man-(1-&gt;3)-[alpha-D-Man-(1-&gt;3)-alpha-D-Man-(1-&gt;6)]-beta-D-Man-(1-&gt;4)-beta-D-GlcNAc-(1-&gt;4)-alpha-D-GlcNAc-diphospho-di-trans,poly-cis-dolichol + a di-trans,poly-cis-dolichyl phosphate + H(+)</text>
        <dbReference type="Rhea" id="RHEA:29527"/>
        <dbReference type="Rhea" id="RHEA-COMP:19498"/>
        <dbReference type="Rhea" id="RHEA-COMP:19501"/>
        <dbReference type="Rhea" id="RHEA-COMP:19516"/>
        <dbReference type="Rhea" id="RHEA-COMP:19517"/>
        <dbReference type="ChEBI" id="CHEBI:15378"/>
        <dbReference type="ChEBI" id="CHEBI:57683"/>
        <dbReference type="ChEBI" id="CHEBI:58211"/>
        <dbReference type="ChEBI" id="CHEBI:132515"/>
        <dbReference type="ChEBI" id="CHEBI:132516"/>
        <dbReference type="EC" id="2.4.1.258"/>
    </reaction>
    <physiologicalReaction direction="left-to-right" evidence="10">
        <dbReference type="Rhea" id="RHEA:29528"/>
    </physiologicalReaction>
</comment>
<feature type="transmembrane region" description="Helical" evidence="11">
    <location>
        <begin position="350"/>
        <end position="372"/>
    </location>
</feature>
<keyword evidence="13" id="KW-1185">Reference proteome</keyword>
<evidence type="ECO:0000313" key="13">
    <source>
        <dbReference type="Proteomes" id="UP001222027"/>
    </source>
</evidence>
<feature type="transmembrane region" description="Helical" evidence="11">
    <location>
        <begin position="498"/>
        <end position="517"/>
    </location>
</feature>
<dbReference type="GO" id="GO:0005789">
    <property type="term" value="C:endoplasmic reticulum membrane"/>
    <property type="evidence" value="ECO:0007669"/>
    <property type="project" value="UniProtKB-SubCell"/>
</dbReference>
<evidence type="ECO:0000256" key="10">
    <source>
        <dbReference type="ARBA" id="ARBA00049506"/>
    </source>
</evidence>
<feature type="transmembrane region" description="Helical" evidence="11">
    <location>
        <begin position="432"/>
        <end position="456"/>
    </location>
</feature>
<comment type="subcellular location">
    <subcellularLocation>
        <location evidence="1">Endoplasmic reticulum membrane</location>
        <topology evidence="1">Multi-pass membrane protein</topology>
    </subcellularLocation>
</comment>
<dbReference type="AlphaFoldDB" id="A0AAV8P3C6"/>
<dbReference type="PANTHER" id="PTHR12646:SF0">
    <property type="entry name" value="DOL-P-MAN:MAN(5)GLCNAC(2)-PP-DOL ALPHA-1,3-MANNOSYLTRANSFERASE"/>
    <property type="match status" value="1"/>
</dbReference>
<feature type="transmembrane region" description="Helical" evidence="11">
    <location>
        <begin position="561"/>
        <end position="580"/>
    </location>
</feature>
<keyword evidence="8 11" id="KW-1133">Transmembrane helix</keyword>
<evidence type="ECO:0000256" key="5">
    <source>
        <dbReference type="ARBA" id="ARBA00022679"/>
    </source>
</evidence>
<dbReference type="PANTHER" id="PTHR12646">
    <property type="entry name" value="NOT56 - RELATED"/>
    <property type="match status" value="1"/>
</dbReference>
<dbReference type="EMBL" id="JAQQAF010000009">
    <property type="protein sequence ID" value="KAJ8461725.1"/>
    <property type="molecule type" value="Genomic_DNA"/>
</dbReference>
<organism evidence="12 13">
    <name type="scientific">Ensete ventricosum</name>
    <name type="common">Abyssinian banana</name>
    <name type="synonym">Musa ensete</name>
    <dbReference type="NCBI Taxonomy" id="4639"/>
    <lineage>
        <taxon>Eukaryota</taxon>
        <taxon>Viridiplantae</taxon>
        <taxon>Streptophyta</taxon>
        <taxon>Embryophyta</taxon>
        <taxon>Tracheophyta</taxon>
        <taxon>Spermatophyta</taxon>
        <taxon>Magnoliopsida</taxon>
        <taxon>Liliopsida</taxon>
        <taxon>Zingiberales</taxon>
        <taxon>Musaceae</taxon>
        <taxon>Ensete</taxon>
    </lineage>
</organism>
<evidence type="ECO:0000313" key="12">
    <source>
        <dbReference type="EMBL" id="KAJ8461725.1"/>
    </source>
</evidence>
<name>A0AAV8P3C6_ENSVE</name>
<feature type="transmembrane region" description="Helical" evidence="11">
    <location>
        <begin position="379"/>
        <end position="400"/>
    </location>
</feature>
<comment type="pathway">
    <text evidence="2">Protein modification; protein glycosylation.</text>
</comment>
<feature type="transmembrane region" description="Helical" evidence="11">
    <location>
        <begin position="326"/>
        <end position="344"/>
    </location>
</feature>
<sequence length="597" mass="66617">MALQIHEAALMELGYEGGGLAVHVRLPDPPPPVLVARPDLPGDVPRLAVGLIIVPALVGLEAEAGRRLTSSHSSSSGALLAQLESTGVWSVALFIGKGEGEGEGALRWVDPQWQRTVGSLLRVVRFDRKPHVKPGHLVGRFDVSGWIRPRVDKGRRCDDDGGGISTLLAESMATPSRSLTNDPSRAPSGCKISKPLVALALLVLDSILVALIIAYVPYTKIDWDAYMSQVDGFLGGERHYTKLKGDTGPLVYPAGFLYVYSAIKFLTGGEVFPAQILFGILYIINLGIIFFVYIKTDLLPWWALALLCLSKRVHSIFILRLFNDCFAMTLLHASLALLLCQQWNLALTIFSGAVSIKMNVLLYAPPLFLLMLKALDVKGVCSALFGAALVQIILGLPFLLTYPVEYISRAFNLGRVFIHFWSVNFKFVPEEIFVSKEFACTLLVLQLLLLVVFAHFRWSKKGLFHLCKSKISDAFSIFSIQRFQSHESRTRPLNKEHIATVMFVGNFIGIVCARSLHYQFYSWYFYSLPFLLWKAPFPTSLRLILFAGAELSWNIYPSNSYSSFLLLCIHLFILWGVWIAPTEDEFVDEEPTEKKEE</sequence>
<gene>
    <name evidence="12" type="ORF">OPV22_034651</name>
</gene>
<evidence type="ECO:0000256" key="2">
    <source>
        <dbReference type="ARBA" id="ARBA00004922"/>
    </source>
</evidence>
<evidence type="ECO:0000256" key="6">
    <source>
        <dbReference type="ARBA" id="ARBA00022692"/>
    </source>
</evidence>
<feature type="transmembrane region" description="Helical" evidence="11">
    <location>
        <begin position="250"/>
        <end position="267"/>
    </location>
</feature>
<dbReference type="EC" id="2.4.1.258" evidence="3"/>
<evidence type="ECO:0000256" key="8">
    <source>
        <dbReference type="ARBA" id="ARBA00022989"/>
    </source>
</evidence>
<dbReference type="InterPro" id="IPR007873">
    <property type="entry name" value="Glycosyltransferase_ALG3"/>
</dbReference>